<feature type="region of interest" description="Disordered" evidence="1">
    <location>
        <begin position="1"/>
        <end position="47"/>
    </location>
</feature>
<dbReference type="Proteomes" id="UP000631535">
    <property type="component" value="Unassembled WGS sequence"/>
</dbReference>
<name>A0ABQ2MP87_9ACTN</name>
<gene>
    <name evidence="2" type="ORF">GCM10012287_46650</name>
</gene>
<proteinExistence type="predicted"/>
<organism evidence="2 3">
    <name type="scientific">Streptomyces daqingensis</name>
    <dbReference type="NCBI Taxonomy" id="1472640"/>
    <lineage>
        <taxon>Bacteria</taxon>
        <taxon>Bacillati</taxon>
        <taxon>Actinomycetota</taxon>
        <taxon>Actinomycetes</taxon>
        <taxon>Kitasatosporales</taxon>
        <taxon>Streptomycetaceae</taxon>
        <taxon>Streptomyces</taxon>
    </lineage>
</organism>
<dbReference type="EMBL" id="BMMP01000017">
    <property type="protein sequence ID" value="GGO55420.1"/>
    <property type="molecule type" value="Genomic_DNA"/>
</dbReference>
<accession>A0ABQ2MP87</accession>
<keyword evidence="3" id="KW-1185">Reference proteome</keyword>
<evidence type="ECO:0000313" key="3">
    <source>
        <dbReference type="Proteomes" id="UP000631535"/>
    </source>
</evidence>
<evidence type="ECO:0000256" key="1">
    <source>
        <dbReference type="SAM" id="MobiDB-lite"/>
    </source>
</evidence>
<reference evidence="3" key="1">
    <citation type="journal article" date="2019" name="Int. J. Syst. Evol. Microbiol.">
        <title>The Global Catalogue of Microorganisms (GCM) 10K type strain sequencing project: providing services to taxonomists for standard genome sequencing and annotation.</title>
        <authorList>
            <consortium name="The Broad Institute Genomics Platform"/>
            <consortium name="The Broad Institute Genome Sequencing Center for Infectious Disease"/>
            <person name="Wu L."/>
            <person name="Ma J."/>
        </authorList>
    </citation>
    <scope>NUCLEOTIDE SEQUENCE [LARGE SCALE GENOMIC DNA]</scope>
    <source>
        <strain evidence="3">CGMCC 4.7178</strain>
    </source>
</reference>
<protein>
    <submittedName>
        <fullName evidence="2">Uncharacterized protein</fullName>
    </submittedName>
</protein>
<comment type="caution">
    <text evidence="2">The sequence shown here is derived from an EMBL/GenBank/DDBJ whole genome shotgun (WGS) entry which is preliminary data.</text>
</comment>
<evidence type="ECO:0000313" key="2">
    <source>
        <dbReference type="EMBL" id="GGO55420.1"/>
    </source>
</evidence>
<dbReference type="RefSeq" id="WP_189039185.1">
    <property type="nucleotide sequence ID" value="NZ_BMMP01000017.1"/>
</dbReference>
<sequence length="84" mass="9239">MVTMMARPLRVVSSDGEEPEPQHERDTSNPDSMPPLPQRKFTDGPALDRKLVHVRRLDLTPLMGNCGTCGESNEDGCACKRCGV</sequence>